<comment type="caution">
    <text evidence="2">The sequence shown here is derived from an EMBL/GenBank/DDBJ whole genome shotgun (WGS) entry which is preliminary data.</text>
</comment>
<evidence type="ECO:0000313" key="2">
    <source>
        <dbReference type="EMBL" id="KAH8699287.1"/>
    </source>
</evidence>
<organism evidence="2 3">
    <name type="scientific">Talaromyces proteolyticus</name>
    <dbReference type="NCBI Taxonomy" id="1131652"/>
    <lineage>
        <taxon>Eukaryota</taxon>
        <taxon>Fungi</taxon>
        <taxon>Dikarya</taxon>
        <taxon>Ascomycota</taxon>
        <taxon>Pezizomycotina</taxon>
        <taxon>Eurotiomycetes</taxon>
        <taxon>Eurotiomycetidae</taxon>
        <taxon>Eurotiales</taxon>
        <taxon>Trichocomaceae</taxon>
        <taxon>Talaromyces</taxon>
        <taxon>Talaromyces sect. Bacilispori</taxon>
    </lineage>
</organism>
<dbReference type="Proteomes" id="UP001201262">
    <property type="component" value="Unassembled WGS sequence"/>
</dbReference>
<dbReference type="RefSeq" id="XP_046073751.1">
    <property type="nucleotide sequence ID" value="XM_046209563.1"/>
</dbReference>
<dbReference type="GeneID" id="70239850"/>
<dbReference type="EMBL" id="JAJTJA010000005">
    <property type="protein sequence ID" value="KAH8699287.1"/>
    <property type="molecule type" value="Genomic_DNA"/>
</dbReference>
<dbReference type="AlphaFoldDB" id="A0AAD4KU39"/>
<reference evidence="2" key="1">
    <citation type="submission" date="2021-12" db="EMBL/GenBank/DDBJ databases">
        <title>Convergent genome expansion in fungi linked to evolution of root-endophyte symbiosis.</title>
        <authorList>
            <consortium name="DOE Joint Genome Institute"/>
            <person name="Ke Y.-H."/>
            <person name="Bonito G."/>
            <person name="Liao H.-L."/>
            <person name="Looney B."/>
            <person name="Rojas-Flechas A."/>
            <person name="Nash J."/>
            <person name="Hameed K."/>
            <person name="Schadt C."/>
            <person name="Martin F."/>
            <person name="Crous P.W."/>
            <person name="Miettinen O."/>
            <person name="Magnuson J.K."/>
            <person name="Labbe J."/>
            <person name="Jacobson D."/>
            <person name="Doktycz M.J."/>
            <person name="Veneault-Fourrey C."/>
            <person name="Kuo A."/>
            <person name="Mondo S."/>
            <person name="Calhoun S."/>
            <person name="Riley R."/>
            <person name="Ohm R."/>
            <person name="LaButti K."/>
            <person name="Andreopoulos B."/>
            <person name="Pangilinan J."/>
            <person name="Nolan M."/>
            <person name="Tritt A."/>
            <person name="Clum A."/>
            <person name="Lipzen A."/>
            <person name="Daum C."/>
            <person name="Barry K."/>
            <person name="Grigoriev I.V."/>
            <person name="Vilgalys R."/>
        </authorList>
    </citation>
    <scope>NUCLEOTIDE SEQUENCE</scope>
    <source>
        <strain evidence="2">PMI_201</strain>
    </source>
</reference>
<keyword evidence="3" id="KW-1185">Reference proteome</keyword>
<accession>A0AAD4KU39</accession>
<proteinExistence type="predicted"/>
<gene>
    <name evidence="2" type="ORF">BGW36DRAFT_158499</name>
</gene>
<protein>
    <submittedName>
        <fullName evidence="2">Uncharacterized protein</fullName>
    </submittedName>
</protein>
<evidence type="ECO:0000256" key="1">
    <source>
        <dbReference type="SAM" id="MobiDB-lite"/>
    </source>
</evidence>
<evidence type="ECO:0000313" key="3">
    <source>
        <dbReference type="Proteomes" id="UP001201262"/>
    </source>
</evidence>
<name>A0AAD4KU39_9EURO</name>
<feature type="region of interest" description="Disordered" evidence="1">
    <location>
        <begin position="1"/>
        <end position="55"/>
    </location>
</feature>
<sequence length="124" mass="13679">MVSFQPMAQERVPYGAPAAGTRRPFRGTGPPTKAPAKSASGMYRQVPSPPPTSDRVHARPGLFLSALADDFARVRLLILCVDIINLEIALHVFRLPAVRIIMMFITDHGLPIAPWELFDQHGHD</sequence>